<dbReference type="Gene3D" id="2.40.440.10">
    <property type="entry name" value="L,D-transpeptidase catalytic domain-like"/>
    <property type="match status" value="1"/>
</dbReference>
<feature type="domain" description="L,D-TPase catalytic" evidence="6">
    <location>
        <begin position="70"/>
        <end position="190"/>
    </location>
</feature>
<feature type="non-terminal residue" evidence="7">
    <location>
        <position position="1"/>
    </location>
</feature>
<dbReference type="PANTHER" id="PTHR30582:SF2">
    <property type="entry name" value="L,D-TRANSPEPTIDASE YCIB-RELATED"/>
    <property type="match status" value="1"/>
</dbReference>
<dbReference type="PROSITE" id="PS52029">
    <property type="entry name" value="LD_TPASE"/>
    <property type="match status" value="1"/>
</dbReference>
<dbReference type="SUPFAM" id="SSF141523">
    <property type="entry name" value="L,D-transpeptidase catalytic domain-like"/>
    <property type="match status" value="1"/>
</dbReference>
<comment type="caution">
    <text evidence="7">The sequence shown here is derived from an EMBL/GenBank/DDBJ whole genome shotgun (WGS) entry which is preliminary data.</text>
</comment>
<dbReference type="GO" id="GO:0008360">
    <property type="term" value="P:regulation of cell shape"/>
    <property type="evidence" value="ECO:0007669"/>
    <property type="project" value="UniProtKB-KW"/>
</dbReference>
<dbReference type="InterPro" id="IPR050979">
    <property type="entry name" value="LD-transpeptidase"/>
</dbReference>
<accession>X0YMA1</accession>
<evidence type="ECO:0000256" key="1">
    <source>
        <dbReference type="ARBA" id="ARBA00004752"/>
    </source>
</evidence>
<dbReference type="GO" id="GO:0071972">
    <property type="term" value="F:peptidoglycan L,D-transpeptidase activity"/>
    <property type="evidence" value="ECO:0007669"/>
    <property type="project" value="TreeGrafter"/>
</dbReference>
<evidence type="ECO:0000256" key="3">
    <source>
        <dbReference type="ARBA" id="ARBA00022960"/>
    </source>
</evidence>
<sequence length="208" mass="23403">PVETKRTPGYQIADHTGHLLTEYEVVQIYDVTTVDDSDWYLVGPDEWLPEKVVARVTPDTTPPEGVTGDRWIAINLDQQTIAVYDQRQLVFATVIASGSEPFWTQPGLFPIYEKHEKTPMRGAFEADGGGGYYLEDVPWTMYFDQARALHGAYWRTKMGFSQSHGCVNMTVGDAHWIFNWANIGDPVYVWDPSGQTPTDPSLYSSGGY</sequence>
<gene>
    <name evidence="7" type="ORF">S01H4_19548</name>
</gene>
<keyword evidence="2" id="KW-0808">Transferase</keyword>
<comment type="pathway">
    <text evidence="1">Cell wall biogenesis; peptidoglycan biosynthesis.</text>
</comment>
<dbReference type="GO" id="GO:0016740">
    <property type="term" value="F:transferase activity"/>
    <property type="evidence" value="ECO:0007669"/>
    <property type="project" value="UniProtKB-KW"/>
</dbReference>
<dbReference type="InterPro" id="IPR038063">
    <property type="entry name" value="Transpep_catalytic_dom"/>
</dbReference>
<keyword evidence="3" id="KW-0133">Cell shape</keyword>
<proteinExistence type="predicted"/>
<name>X0YMA1_9ZZZZ</name>
<evidence type="ECO:0000256" key="5">
    <source>
        <dbReference type="ARBA" id="ARBA00023316"/>
    </source>
</evidence>
<keyword evidence="5" id="KW-0961">Cell wall biogenesis/degradation</keyword>
<dbReference type="InterPro" id="IPR005490">
    <property type="entry name" value="LD_TPept_cat_dom"/>
</dbReference>
<evidence type="ECO:0000256" key="4">
    <source>
        <dbReference type="ARBA" id="ARBA00022984"/>
    </source>
</evidence>
<protein>
    <recommendedName>
        <fullName evidence="6">L,D-TPase catalytic domain-containing protein</fullName>
    </recommendedName>
</protein>
<dbReference type="UniPathway" id="UPA00219"/>
<dbReference type="GO" id="GO:0018104">
    <property type="term" value="P:peptidoglycan-protein cross-linking"/>
    <property type="evidence" value="ECO:0007669"/>
    <property type="project" value="TreeGrafter"/>
</dbReference>
<dbReference type="AlphaFoldDB" id="X0YMA1"/>
<dbReference type="EMBL" id="BART01008723">
    <property type="protein sequence ID" value="GAG57205.1"/>
    <property type="molecule type" value="Genomic_DNA"/>
</dbReference>
<keyword evidence="4" id="KW-0573">Peptidoglycan synthesis</keyword>
<dbReference type="CDD" id="cd16913">
    <property type="entry name" value="YkuD_like"/>
    <property type="match status" value="1"/>
</dbReference>
<organism evidence="7">
    <name type="scientific">marine sediment metagenome</name>
    <dbReference type="NCBI Taxonomy" id="412755"/>
    <lineage>
        <taxon>unclassified sequences</taxon>
        <taxon>metagenomes</taxon>
        <taxon>ecological metagenomes</taxon>
    </lineage>
</organism>
<dbReference type="GO" id="GO:0071555">
    <property type="term" value="P:cell wall organization"/>
    <property type="evidence" value="ECO:0007669"/>
    <property type="project" value="UniProtKB-KW"/>
</dbReference>
<evidence type="ECO:0000313" key="7">
    <source>
        <dbReference type="EMBL" id="GAG57205.1"/>
    </source>
</evidence>
<reference evidence="7" key="1">
    <citation type="journal article" date="2014" name="Front. Microbiol.">
        <title>High frequency of phylogenetically diverse reductive dehalogenase-homologous genes in deep subseafloor sedimentary metagenomes.</title>
        <authorList>
            <person name="Kawai M."/>
            <person name="Futagami T."/>
            <person name="Toyoda A."/>
            <person name="Takaki Y."/>
            <person name="Nishi S."/>
            <person name="Hori S."/>
            <person name="Arai W."/>
            <person name="Tsubouchi T."/>
            <person name="Morono Y."/>
            <person name="Uchiyama I."/>
            <person name="Ito T."/>
            <person name="Fujiyama A."/>
            <person name="Inagaki F."/>
            <person name="Takami H."/>
        </authorList>
    </citation>
    <scope>NUCLEOTIDE SEQUENCE</scope>
    <source>
        <strain evidence="7">Expedition CK06-06</strain>
    </source>
</reference>
<dbReference type="Pfam" id="PF03734">
    <property type="entry name" value="YkuD"/>
    <property type="match status" value="1"/>
</dbReference>
<evidence type="ECO:0000259" key="6">
    <source>
        <dbReference type="PROSITE" id="PS52029"/>
    </source>
</evidence>
<dbReference type="GO" id="GO:0005576">
    <property type="term" value="C:extracellular region"/>
    <property type="evidence" value="ECO:0007669"/>
    <property type="project" value="TreeGrafter"/>
</dbReference>
<evidence type="ECO:0000256" key="2">
    <source>
        <dbReference type="ARBA" id="ARBA00022679"/>
    </source>
</evidence>
<dbReference type="PANTHER" id="PTHR30582">
    <property type="entry name" value="L,D-TRANSPEPTIDASE"/>
    <property type="match status" value="1"/>
</dbReference>